<feature type="transmembrane region" description="Helical" evidence="5">
    <location>
        <begin position="36"/>
        <end position="61"/>
    </location>
</feature>
<evidence type="ECO:0000259" key="6">
    <source>
        <dbReference type="PROSITE" id="PS50850"/>
    </source>
</evidence>
<dbReference type="Proteomes" id="UP001303760">
    <property type="component" value="Unassembled WGS sequence"/>
</dbReference>
<feature type="transmembrane region" description="Helical" evidence="5">
    <location>
        <begin position="192"/>
        <end position="212"/>
    </location>
</feature>
<dbReference type="GO" id="GO:0022857">
    <property type="term" value="F:transmembrane transporter activity"/>
    <property type="evidence" value="ECO:0007669"/>
    <property type="project" value="InterPro"/>
</dbReference>
<feature type="transmembrane region" description="Helical" evidence="5">
    <location>
        <begin position="258"/>
        <end position="278"/>
    </location>
</feature>
<feature type="transmembrane region" description="Helical" evidence="5">
    <location>
        <begin position="73"/>
        <end position="92"/>
    </location>
</feature>
<reference evidence="7" key="2">
    <citation type="submission" date="2023-05" db="EMBL/GenBank/DDBJ databases">
        <authorList>
            <consortium name="Lawrence Berkeley National Laboratory"/>
            <person name="Steindorff A."/>
            <person name="Hensen N."/>
            <person name="Bonometti L."/>
            <person name="Westerberg I."/>
            <person name="Brannstrom I.O."/>
            <person name="Guillou S."/>
            <person name="Cros-Aarteil S."/>
            <person name="Calhoun S."/>
            <person name="Haridas S."/>
            <person name="Kuo A."/>
            <person name="Mondo S."/>
            <person name="Pangilinan J."/>
            <person name="Riley R."/>
            <person name="Labutti K."/>
            <person name="Andreopoulos B."/>
            <person name="Lipzen A."/>
            <person name="Chen C."/>
            <person name="Yanf M."/>
            <person name="Daum C."/>
            <person name="Ng V."/>
            <person name="Clum A."/>
            <person name="Ohm R."/>
            <person name="Martin F."/>
            <person name="Silar P."/>
            <person name="Natvig D."/>
            <person name="Lalanne C."/>
            <person name="Gautier V."/>
            <person name="Ament-Velasquez S.L."/>
            <person name="Kruys A."/>
            <person name="Hutchinson M.I."/>
            <person name="Powell A.J."/>
            <person name="Barry K."/>
            <person name="Miller A.N."/>
            <person name="Grigoriev I.V."/>
            <person name="Debuchy R."/>
            <person name="Gladieux P."/>
            <person name="Thoren M.H."/>
            <person name="Johannesson H."/>
        </authorList>
    </citation>
    <scope>NUCLEOTIDE SEQUENCE</scope>
    <source>
        <strain evidence="7">CBS 532.94</strain>
    </source>
</reference>
<keyword evidence="4 5" id="KW-0472">Membrane</keyword>
<dbReference type="Pfam" id="PF07690">
    <property type="entry name" value="MFS_1"/>
    <property type="match status" value="1"/>
</dbReference>
<dbReference type="PANTHER" id="PTHR23501">
    <property type="entry name" value="MAJOR FACILITATOR SUPERFAMILY"/>
    <property type="match status" value="1"/>
</dbReference>
<sequence>MGKEDANGHDVVPAPSSPGVGDELMIRLEPIPAWRLAVILACIGMGLLLSVMDTTIVATMLYSISNEFGSLTLLPWVVVSYTLSYAGCAVLIARLADALGRKPVILGSFALFLGASIGCTASKNMSQLIGFRAMQGAGGAGLYSMTMIVYPEICPPALVPMISSLLGLIVAVAGVCGPIIGGLFTTYTTWRWAFGLNGPCTFIPALVLLFAWPRNFQTYTKLPFSSVDYLGLGLLLAGTVLLVFIVNQVSIRVYTWDSAPTVAVLVLAGLSWVALVWWERLASRHPRLRHLRSPFPYRILTNRVMMCTIFCTVCTGFVMMLTIINLPLRAEFVNLYTAVKSGVLLLPLMGSMAVGSGLGGAASAKRNNTWWTQIVSAILMLVGSALLSTLTDTTSPEPKQYGFQVILGLGVGLSLSTTTFITSLSVEFEDHAVGQGLIAQMRVFGGSLGVASSFIVLNTMIQDRLKNVLTPEELSDFYTSPIATYSFPLPQQLKVREVYIDSFNVNMRVCIGISALAVIAALCTYQRRPPTIKKRLDELAEVYARSATTAAATDA</sequence>
<organism evidence="7 8">
    <name type="scientific">Achaetomium macrosporum</name>
    <dbReference type="NCBI Taxonomy" id="79813"/>
    <lineage>
        <taxon>Eukaryota</taxon>
        <taxon>Fungi</taxon>
        <taxon>Dikarya</taxon>
        <taxon>Ascomycota</taxon>
        <taxon>Pezizomycotina</taxon>
        <taxon>Sordariomycetes</taxon>
        <taxon>Sordariomycetidae</taxon>
        <taxon>Sordariales</taxon>
        <taxon>Chaetomiaceae</taxon>
        <taxon>Achaetomium</taxon>
    </lineage>
</organism>
<keyword evidence="2 5" id="KW-0812">Transmembrane</keyword>
<dbReference type="InterPro" id="IPR011701">
    <property type="entry name" value="MFS"/>
</dbReference>
<feature type="transmembrane region" description="Helical" evidence="5">
    <location>
        <begin position="224"/>
        <end position="246"/>
    </location>
</feature>
<dbReference type="SUPFAM" id="SSF103473">
    <property type="entry name" value="MFS general substrate transporter"/>
    <property type="match status" value="1"/>
</dbReference>
<dbReference type="InterPro" id="IPR005829">
    <property type="entry name" value="Sugar_transporter_CS"/>
</dbReference>
<dbReference type="AlphaFoldDB" id="A0AAN7C5I4"/>
<dbReference type="InterPro" id="IPR036259">
    <property type="entry name" value="MFS_trans_sf"/>
</dbReference>
<feature type="transmembrane region" description="Helical" evidence="5">
    <location>
        <begin position="299"/>
        <end position="324"/>
    </location>
</feature>
<feature type="transmembrane region" description="Helical" evidence="5">
    <location>
        <begin position="104"/>
        <end position="123"/>
    </location>
</feature>
<dbReference type="PROSITE" id="PS00216">
    <property type="entry name" value="SUGAR_TRANSPORT_1"/>
    <property type="match status" value="1"/>
</dbReference>
<feature type="transmembrane region" description="Helical" evidence="5">
    <location>
        <begin position="443"/>
        <end position="461"/>
    </location>
</feature>
<evidence type="ECO:0000313" key="7">
    <source>
        <dbReference type="EMBL" id="KAK4235798.1"/>
    </source>
</evidence>
<reference evidence="7" key="1">
    <citation type="journal article" date="2023" name="Mol. Phylogenet. Evol.">
        <title>Genome-scale phylogeny and comparative genomics of the fungal order Sordariales.</title>
        <authorList>
            <person name="Hensen N."/>
            <person name="Bonometti L."/>
            <person name="Westerberg I."/>
            <person name="Brannstrom I.O."/>
            <person name="Guillou S."/>
            <person name="Cros-Aarteil S."/>
            <person name="Calhoun S."/>
            <person name="Haridas S."/>
            <person name="Kuo A."/>
            <person name="Mondo S."/>
            <person name="Pangilinan J."/>
            <person name="Riley R."/>
            <person name="LaButti K."/>
            <person name="Andreopoulos B."/>
            <person name="Lipzen A."/>
            <person name="Chen C."/>
            <person name="Yan M."/>
            <person name="Daum C."/>
            <person name="Ng V."/>
            <person name="Clum A."/>
            <person name="Steindorff A."/>
            <person name="Ohm R.A."/>
            <person name="Martin F."/>
            <person name="Silar P."/>
            <person name="Natvig D.O."/>
            <person name="Lalanne C."/>
            <person name="Gautier V."/>
            <person name="Ament-Velasquez S.L."/>
            <person name="Kruys A."/>
            <person name="Hutchinson M.I."/>
            <person name="Powell A.J."/>
            <person name="Barry K."/>
            <person name="Miller A.N."/>
            <person name="Grigoriev I.V."/>
            <person name="Debuchy R."/>
            <person name="Gladieux P."/>
            <person name="Hiltunen Thoren M."/>
            <person name="Johannesson H."/>
        </authorList>
    </citation>
    <scope>NUCLEOTIDE SEQUENCE</scope>
    <source>
        <strain evidence="7">CBS 532.94</strain>
    </source>
</reference>
<dbReference type="PROSITE" id="PS50850">
    <property type="entry name" value="MFS"/>
    <property type="match status" value="1"/>
</dbReference>
<name>A0AAN7C5I4_9PEZI</name>
<feature type="transmembrane region" description="Helical" evidence="5">
    <location>
        <begin position="401"/>
        <end position="422"/>
    </location>
</feature>
<evidence type="ECO:0000256" key="5">
    <source>
        <dbReference type="SAM" id="Phobius"/>
    </source>
</evidence>
<comment type="subcellular location">
    <subcellularLocation>
        <location evidence="1">Membrane</location>
        <topology evidence="1">Multi-pass membrane protein</topology>
    </subcellularLocation>
</comment>
<evidence type="ECO:0000313" key="8">
    <source>
        <dbReference type="Proteomes" id="UP001303760"/>
    </source>
</evidence>
<dbReference type="Gene3D" id="1.20.1250.20">
    <property type="entry name" value="MFS general substrate transporter like domains"/>
    <property type="match status" value="2"/>
</dbReference>
<gene>
    <name evidence="7" type="ORF">C8A03DRAFT_46115</name>
</gene>
<evidence type="ECO:0000256" key="3">
    <source>
        <dbReference type="ARBA" id="ARBA00022989"/>
    </source>
</evidence>
<dbReference type="InterPro" id="IPR020846">
    <property type="entry name" value="MFS_dom"/>
</dbReference>
<evidence type="ECO:0000256" key="4">
    <source>
        <dbReference type="ARBA" id="ARBA00023136"/>
    </source>
</evidence>
<comment type="caution">
    <text evidence="7">The sequence shown here is derived from an EMBL/GenBank/DDBJ whole genome shotgun (WGS) entry which is preliminary data.</text>
</comment>
<keyword evidence="8" id="KW-1185">Reference proteome</keyword>
<dbReference type="PANTHER" id="PTHR23501:SF43">
    <property type="entry name" value="MULTIDRUG TRANSPORTER, PUTATIVE (AFU_ORTHOLOGUE AFUA_6G03040)-RELATED"/>
    <property type="match status" value="1"/>
</dbReference>
<feature type="transmembrane region" description="Helical" evidence="5">
    <location>
        <begin position="370"/>
        <end position="389"/>
    </location>
</feature>
<protein>
    <submittedName>
        <fullName evidence="7">Major facilitator superfamily transporter</fullName>
    </submittedName>
</protein>
<evidence type="ECO:0000256" key="2">
    <source>
        <dbReference type="ARBA" id="ARBA00022692"/>
    </source>
</evidence>
<dbReference type="EMBL" id="MU860237">
    <property type="protein sequence ID" value="KAK4235798.1"/>
    <property type="molecule type" value="Genomic_DNA"/>
</dbReference>
<dbReference type="GO" id="GO:0005886">
    <property type="term" value="C:plasma membrane"/>
    <property type="evidence" value="ECO:0007669"/>
    <property type="project" value="TreeGrafter"/>
</dbReference>
<dbReference type="PRINTS" id="PR01036">
    <property type="entry name" value="TCRTETB"/>
</dbReference>
<feature type="transmembrane region" description="Helical" evidence="5">
    <location>
        <begin position="129"/>
        <end position="150"/>
    </location>
</feature>
<accession>A0AAN7C5I4</accession>
<feature type="transmembrane region" description="Helical" evidence="5">
    <location>
        <begin position="157"/>
        <end position="180"/>
    </location>
</feature>
<proteinExistence type="predicted"/>
<feature type="domain" description="Major facilitator superfamily (MFS) profile" evidence="6">
    <location>
        <begin position="39"/>
        <end position="532"/>
    </location>
</feature>
<evidence type="ECO:0000256" key="1">
    <source>
        <dbReference type="ARBA" id="ARBA00004141"/>
    </source>
</evidence>
<keyword evidence="3 5" id="KW-1133">Transmembrane helix</keyword>